<keyword evidence="2" id="KW-0732">Signal</keyword>
<name>A0ABS7U6L6_9BACT</name>
<evidence type="ECO:0000313" key="3">
    <source>
        <dbReference type="EMBL" id="MBZ5715906.1"/>
    </source>
</evidence>
<comment type="caution">
    <text evidence="3">The sequence shown here is derived from an EMBL/GenBank/DDBJ whole genome shotgun (WGS) entry which is preliminary data.</text>
</comment>
<evidence type="ECO:0000313" key="4">
    <source>
        <dbReference type="Proteomes" id="UP001139031"/>
    </source>
</evidence>
<gene>
    <name evidence="3" type="ORF">K7C98_42315</name>
</gene>
<dbReference type="RefSeq" id="WP_224197645.1">
    <property type="nucleotide sequence ID" value="NZ_JAIRAU010000059.1"/>
</dbReference>
<feature type="region of interest" description="Disordered" evidence="1">
    <location>
        <begin position="122"/>
        <end position="142"/>
    </location>
</feature>
<protein>
    <recommendedName>
        <fullName evidence="5">Lipoprotein</fullName>
    </recommendedName>
</protein>
<feature type="chain" id="PRO_5047527908" description="Lipoprotein" evidence="2">
    <location>
        <begin position="18"/>
        <end position="142"/>
    </location>
</feature>
<evidence type="ECO:0000256" key="1">
    <source>
        <dbReference type="SAM" id="MobiDB-lite"/>
    </source>
</evidence>
<feature type="signal peptide" evidence="2">
    <location>
        <begin position="1"/>
        <end position="17"/>
    </location>
</feature>
<dbReference type="EMBL" id="JAIRAU010000059">
    <property type="protein sequence ID" value="MBZ5715906.1"/>
    <property type="molecule type" value="Genomic_DNA"/>
</dbReference>
<evidence type="ECO:0008006" key="5">
    <source>
        <dbReference type="Google" id="ProtNLM"/>
    </source>
</evidence>
<accession>A0ABS7U6L6</accession>
<keyword evidence="4" id="KW-1185">Reference proteome</keyword>
<sequence length="142" mass="14778">MRAVRARLIMTVAAAFAAVGGCGPAAPLPRPPPGSAGEGHPRVDAASSGANAAIKTALRDPHRFDCASDADCRNSCEHGAVNAAWYARAEALPGFSECEDGCDDQVAEPPRCEAGACVAYQSDPHDGSRVSRRDACTRVERE</sequence>
<evidence type="ECO:0000256" key="2">
    <source>
        <dbReference type="SAM" id="SignalP"/>
    </source>
</evidence>
<organism evidence="3 4">
    <name type="scientific">Nannocystis pusilla</name>
    <dbReference type="NCBI Taxonomy" id="889268"/>
    <lineage>
        <taxon>Bacteria</taxon>
        <taxon>Pseudomonadati</taxon>
        <taxon>Myxococcota</taxon>
        <taxon>Polyangia</taxon>
        <taxon>Nannocystales</taxon>
        <taxon>Nannocystaceae</taxon>
        <taxon>Nannocystis</taxon>
    </lineage>
</organism>
<dbReference type="PROSITE" id="PS51257">
    <property type="entry name" value="PROKAR_LIPOPROTEIN"/>
    <property type="match status" value="1"/>
</dbReference>
<proteinExistence type="predicted"/>
<feature type="compositionally biased region" description="Basic and acidic residues" evidence="1">
    <location>
        <begin position="123"/>
        <end position="142"/>
    </location>
</feature>
<dbReference type="Proteomes" id="UP001139031">
    <property type="component" value="Unassembled WGS sequence"/>
</dbReference>
<reference evidence="3" key="1">
    <citation type="submission" date="2021-08" db="EMBL/GenBank/DDBJ databases">
        <authorList>
            <person name="Stevens D.C."/>
        </authorList>
    </citation>
    <scope>NUCLEOTIDE SEQUENCE</scope>
    <source>
        <strain evidence="3">DSM 53165</strain>
    </source>
</reference>
<feature type="region of interest" description="Disordered" evidence="1">
    <location>
        <begin position="28"/>
        <end position="54"/>
    </location>
</feature>